<dbReference type="PANTHER" id="PTHR47916:SF1">
    <property type="entry name" value="3-HYDROXY-5-PHOSPHONOOXYPENTANE-2,4-DIONE THIOLASE"/>
    <property type="match status" value="1"/>
</dbReference>
<dbReference type="SUPFAM" id="SSF51569">
    <property type="entry name" value="Aldolase"/>
    <property type="match status" value="1"/>
</dbReference>
<dbReference type="CDD" id="cd00958">
    <property type="entry name" value="DhnA"/>
    <property type="match status" value="1"/>
</dbReference>
<dbReference type="AlphaFoldDB" id="A0A2J0LQM0"/>
<dbReference type="InterPro" id="IPR041720">
    <property type="entry name" value="FbaB-like"/>
</dbReference>
<evidence type="ECO:0000313" key="2">
    <source>
        <dbReference type="Proteomes" id="UP000231267"/>
    </source>
</evidence>
<dbReference type="InterPro" id="IPR002915">
    <property type="entry name" value="DeoC/FbaB/LacD_aldolase"/>
</dbReference>
<dbReference type="NCBIfam" id="NF006081">
    <property type="entry name" value="PRK08227.1"/>
    <property type="match status" value="1"/>
</dbReference>
<accession>A0A2J0LQM0</accession>
<reference evidence="1 2" key="1">
    <citation type="submission" date="2017-09" db="EMBL/GenBank/DDBJ databases">
        <title>Depth-based differentiation of microbial function through sediment-hosted aquifers and enrichment of novel symbionts in the deep terrestrial subsurface.</title>
        <authorList>
            <person name="Probst A.J."/>
            <person name="Ladd B."/>
            <person name="Jarett J.K."/>
            <person name="Geller-Mcgrath D.E."/>
            <person name="Sieber C.M."/>
            <person name="Emerson J.B."/>
            <person name="Anantharaman K."/>
            <person name="Thomas B.C."/>
            <person name="Malmstrom R."/>
            <person name="Stieglmeier M."/>
            <person name="Klingl A."/>
            <person name="Woyke T."/>
            <person name="Ryan C.M."/>
            <person name="Banfield J.F."/>
        </authorList>
    </citation>
    <scope>NUCLEOTIDE SEQUENCE [LARGE SCALE GENOMIC DNA]</scope>
    <source>
        <strain evidence="1">CG12_big_fil_rev_8_21_14_0_65_43_15</strain>
    </source>
</reference>
<gene>
    <name evidence="1" type="ORF">COW11_04930</name>
</gene>
<protein>
    <submittedName>
        <fullName evidence="1">3-hydroxy-5-phosphonooxypentane-2,4-dione thiolase</fullName>
    </submittedName>
</protein>
<dbReference type="Proteomes" id="UP000231267">
    <property type="component" value="Unassembled WGS sequence"/>
</dbReference>
<dbReference type="PIRSF" id="PIRSF038992">
    <property type="entry name" value="Aldolase_Ia"/>
    <property type="match status" value="1"/>
</dbReference>
<dbReference type="SMART" id="SM01133">
    <property type="entry name" value="DeoC"/>
    <property type="match status" value="1"/>
</dbReference>
<proteinExistence type="predicted"/>
<dbReference type="Gene3D" id="3.20.20.70">
    <property type="entry name" value="Aldolase class I"/>
    <property type="match status" value="1"/>
</dbReference>
<dbReference type="InterPro" id="IPR050456">
    <property type="entry name" value="DeoC/FbaB_aldolase"/>
</dbReference>
<dbReference type="PANTHER" id="PTHR47916">
    <property type="entry name" value="FRUCTOSE-BISPHOSPHATE ALDOLASE CLASS 1"/>
    <property type="match status" value="1"/>
</dbReference>
<dbReference type="Pfam" id="PF01791">
    <property type="entry name" value="DeoC"/>
    <property type="match status" value="1"/>
</dbReference>
<dbReference type="InterPro" id="IPR013785">
    <property type="entry name" value="Aldolase_TIM"/>
</dbReference>
<evidence type="ECO:0000313" key="1">
    <source>
        <dbReference type="EMBL" id="PIW66137.1"/>
    </source>
</evidence>
<organism evidence="1 2">
    <name type="scientific">Candidatus Taenaricola geysiri</name>
    <dbReference type="NCBI Taxonomy" id="1974752"/>
    <lineage>
        <taxon>Bacteria</taxon>
        <taxon>Pseudomonadati</taxon>
        <taxon>Candidatus Omnitrophota</taxon>
        <taxon>Candidatus Taenaricola</taxon>
    </lineage>
</organism>
<comment type="caution">
    <text evidence="1">The sequence shown here is derived from an EMBL/GenBank/DDBJ whole genome shotgun (WGS) entry which is preliminary data.</text>
</comment>
<dbReference type="EMBL" id="PFGP01000110">
    <property type="protein sequence ID" value="PIW66137.1"/>
    <property type="molecule type" value="Genomic_DNA"/>
</dbReference>
<sequence>MEWGMKNRLSRIFNAKTGRSVMLAVDHGYFQGPTTGLRNIKKTTDPLLTYADALMITRGALRNWIPAEMDKPVILRVSGGQSILKELSNEIITTSIEDVIRVNASAITCSVYIGGEHEKQSIKNLSKIVNQGQDYGIPVLAVTAVGKEMTRDSKYLSLACRICVELGAHIVKTYYCERAFEEVIEACGNVPVVIAGGKKIEERAALKMAKDAIKAGAVGVDMGRNVFQSNNPVGMIKAVRAIVHDDASINDAFKIYKKK</sequence>
<dbReference type="GO" id="GO:0004332">
    <property type="term" value="F:fructose-bisphosphate aldolase activity"/>
    <property type="evidence" value="ECO:0007669"/>
    <property type="project" value="InterPro"/>
</dbReference>
<name>A0A2J0LQM0_9BACT</name>